<dbReference type="GO" id="GO:0008270">
    <property type="term" value="F:zinc ion binding"/>
    <property type="evidence" value="ECO:0007669"/>
    <property type="project" value="UniProtKB-KW"/>
</dbReference>
<dbReference type="InterPro" id="IPR036236">
    <property type="entry name" value="Znf_C2H2_sf"/>
</dbReference>
<keyword evidence="7" id="KW-0805">Transcription regulation</keyword>
<evidence type="ECO:0000256" key="3">
    <source>
        <dbReference type="ARBA" id="ARBA00022723"/>
    </source>
</evidence>
<feature type="region of interest" description="Disordered" evidence="12">
    <location>
        <begin position="825"/>
        <end position="857"/>
    </location>
</feature>
<sequence>MDNTGDSSLLDNSEGALVMDLSHCTDDSKLTDTSRCTADDSRYTADNSIITADDSRYTANDSRYTDDNSRCTADDSRYTANDSKYTADDSRYTADDSRYTANDSKYTADDSRYTADDSRYTADDSRYTADDSRCTETSQYTHDDSQETEELNGTDSQINSLNQQSRASTHKASKPECGGNDDRGENLRPLGEESETPGKVEQTSNLSKFTPKKNVRSVLPGGPGEGPRNKYTPQKVDHRLAQLAVNAYMSPSKREGPEDSRRRGPEEPVNPHTDTDSNTDPTSEPSTSSSNTIPHHGGPTYQTLPQNGDPTNQTIPLTRGTIQQDLDSQSQNQTDLGRVRSGGEHHPSATLNRTVSTNPAHNSQLSAQQKTLTSHPASQYLQDMSRLCSNMQQNKEGVGPEDWSIPQEDEEEEGEDMDETCDLSKMEDEMETSQVEEPAHPQTMEVHCAACNNWFMTMNSYTLHMAKHAQLSSPLLGLECEICKKSYLYEMEFKAHVQAHLEKQKVFKCRVCSKTFAEKSELQRHVKIHQDKKEFSCHFCGKEFHYTFNLKKHLRTHTGEKPYTCILCELKFTHKNSLNRHMSLHTNEMEVECCVCNKVCPDRWTLQKHLASHQILQCSQCDQSYSNSRQLQEHQKTHQRAGTSAQSLPPIQGGNQGQLGGTPQVNTENVRKDEEMKQEPNQKPKAKRVRRSIETQCEICRKVFKNLGNYYRHLQSKEGMPVQTCDLCGHQFHDVYDLLKHTRQVHSQSTETKGYSCRVCAQNFPDLTLLTEHMSEHLQSMKKSSLPSERNPSKSESPLPLFCSICGKQFVNSVLLDLHMMEHSSSRKSSENILDLSKSKEAGQPPPRKRLKLEDVDMAESQEYYDSDKENEPLNLSKKKCSPRVKPRILGVHQTRGVPSVPSVSLAPTHPPLNFSHRPASTPDTGPVGLDLTTRSNKITAEEPVHKEDKNLMVCNKEKKKIAKGDSHEDNPVPHYEGRSTPLKPPTAETSVTMETHDNSLEDKNVSPDQTSDPCSKTGSPSSLTCEYCTKAFSDPVTLNRHLSSHYKEWAFYCNYCNTMFTEEVSYRAHTPIHPSHTPYMCNVCSDHFSDRISLQAHISQDHPQDKPFQCGVCQRRFPVKSYLGSHCRTHLTERPFKCNICERTFVHNFNLTKHMRTHTGEKPYTCAWCDRKFSQKNSLNRHEKIHMRETPSKGSLQTGTGGGQLFTPGPGPEDPNHSRSTPHTSGRSTPSSLSSPLPPTPQSQNRSGTGPTRSRNSSASSTGTHRTTPEPAPQDNYPTPEVLQHMYMQQMAMMQHMAQQQQHAGNMNLMQNPYMMAAYMQQVHMMQQMAMKDPSVHAFPQTGIESMMSSYAKSMEEYSRSREHQKDSHPISHSKGT</sequence>
<feature type="compositionally biased region" description="Basic and acidic residues" evidence="12">
    <location>
        <begin position="669"/>
        <end position="682"/>
    </location>
</feature>
<dbReference type="PROSITE" id="PS50157">
    <property type="entry name" value="ZINC_FINGER_C2H2_2"/>
    <property type="match status" value="14"/>
</dbReference>
<evidence type="ECO:0000256" key="6">
    <source>
        <dbReference type="ARBA" id="ARBA00022833"/>
    </source>
</evidence>
<evidence type="ECO:0000256" key="12">
    <source>
        <dbReference type="SAM" id="MobiDB-lite"/>
    </source>
</evidence>
<keyword evidence="5 11" id="KW-0863">Zinc-finger</keyword>
<feature type="region of interest" description="Disordered" evidence="12">
    <location>
        <begin position="1189"/>
        <end position="1280"/>
    </location>
</feature>
<dbReference type="RefSeq" id="XP_022336761.1">
    <property type="nucleotide sequence ID" value="XM_022481053.1"/>
</dbReference>
<feature type="region of interest" description="Disordered" evidence="12">
    <location>
        <begin position="393"/>
        <end position="419"/>
    </location>
</feature>
<dbReference type="PANTHER" id="PTHR24379">
    <property type="entry name" value="KRAB AND ZINC FINGER DOMAIN-CONTAINING"/>
    <property type="match status" value="1"/>
</dbReference>
<evidence type="ECO:0000259" key="13">
    <source>
        <dbReference type="PROSITE" id="PS50157"/>
    </source>
</evidence>
<evidence type="ECO:0000256" key="2">
    <source>
        <dbReference type="ARBA" id="ARBA00004123"/>
    </source>
</evidence>
<feature type="domain" description="C2H2-type" evidence="13">
    <location>
        <begin position="1165"/>
        <end position="1192"/>
    </location>
</feature>
<protein>
    <submittedName>
        <fullName evidence="15">Zinc finger protein 26-like</fullName>
    </submittedName>
</protein>
<feature type="domain" description="C2H2-type" evidence="13">
    <location>
        <begin position="563"/>
        <end position="590"/>
    </location>
</feature>
<evidence type="ECO:0000256" key="1">
    <source>
        <dbReference type="ARBA" id="ARBA00003767"/>
    </source>
</evidence>
<dbReference type="GeneID" id="111133021"/>
<dbReference type="Gene3D" id="3.30.160.60">
    <property type="entry name" value="Classic Zinc Finger"/>
    <property type="match status" value="11"/>
</dbReference>
<name>A0A8B8EB80_CRAVI</name>
<feature type="compositionally biased region" description="Basic and acidic residues" evidence="12">
    <location>
        <begin position="963"/>
        <end position="978"/>
    </location>
</feature>
<feature type="domain" description="C2H2-type" evidence="13">
    <location>
        <begin position="1080"/>
        <end position="1108"/>
    </location>
</feature>
<feature type="domain" description="C2H2-type" evidence="13">
    <location>
        <begin position="801"/>
        <end position="828"/>
    </location>
</feature>
<comment type="function">
    <text evidence="1">May be involved in transcriptional regulation.</text>
</comment>
<feature type="domain" description="C2H2-type" evidence="13">
    <location>
        <begin position="535"/>
        <end position="562"/>
    </location>
</feature>
<evidence type="ECO:0000313" key="14">
    <source>
        <dbReference type="Proteomes" id="UP000694844"/>
    </source>
</evidence>
<evidence type="ECO:0000256" key="5">
    <source>
        <dbReference type="ARBA" id="ARBA00022771"/>
    </source>
</evidence>
<keyword evidence="14" id="KW-1185">Reference proteome</keyword>
<organism evidence="14 15">
    <name type="scientific">Crassostrea virginica</name>
    <name type="common">Eastern oyster</name>
    <dbReference type="NCBI Taxonomy" id="6565"/>
    <lineage>
        <taxon>Eukaryota</taxon>
        <taxon>Metazoa</taxon>
        <taxon>Spiralia</taxon>
        <taxon>Lophotrochozoa</taxon>
        <taxon>Mollusca</taxon>
        <taxon>Bivalvia</taxon>
        <taxon>Autobranchia</taxon>
        <taxon>Pteriomorphia</taxon>
        <taxon>Ostreida</taxon>
        <taxon>Ostreoidea</taxon>
        <taxon>Ostreidae</taxon>
        <taxon>Crassostrea</taxon>
    </lineage>
</organism>
<feature type="domain" description="C2H2-type" evidence="13">
    <location>
        <begin position="507"/>
        <end position="534"/>
    </location>
</feature>
<feature type="compositionally biased region" description="Basic and acidic residues" evidence="12">
    <location>
        <begin position="123"/>
        <end position="134"/>
    </location>
</feature>
<feature type="domain" description="C2H2-type" evidence="13">
    <location>
        <begin position="1109"/>
        <end position="1136"/>
    </location>
</feature>
<evidence type="ECO:0000256" key="4">
    <source>
        <dbReference type="ARBA" id="ARBA00022737"/>
    </source>
</evidence>
<proteinExistence type="predicted"/>
<dbReference type="OrthoDB" id="6077919at2759"/>
<dbReference type="PANTHER" id="PTHR24379:SF121">
    <property type="entry name" value="C2H2-TYPE DOMAIN-CONTAINING PROTEIN"/>
    <property type="match status" value="1"/>
</dbReference>
<feature type="compositionally biased region" description="Polar residues" evidence="12">
    <location>
        <begin position="1219"/>
        <end position="1228"/>
    </location>
</feature>
<keyword evidence="4" id="KW-0677">Repeat</keyword>
<dbReference type="GO" id="GO:0003677">
    <property type="term" value="F:DNA binding"/>
    <property type="evidence" value="ECO:0007669"/>
    <property type="project" value="UniProtKB-KW"/>
</dbReference>
<feature type="region of interest" description="Disordered" evidence="12">
    <location>
        <begin position="60"/>
        <end position="90"/>
    </location>
</feature>
<feature type="compositionally biased region" description="Polar residues" evidence="12">
    <location>
        <begin position="300"/>
        <end position="335"/>
    </location>
</feature>
<keyword evidence="6" id="KW-0862">Zinc</keyword>
<feature type="compositionally biased region" description="Polar residues" evidence="12">
    <location>
        <begin position="640"/>
        <end position="649"/>
    </location>
</feature>
<comment type="subcellular location">
    <subcellularLocation>
        <location evidence="2">Nucleus</location>
    </subcellularLocation>
</comment>
<feature type="domain" description="C2H2-type" evidence="13">
    <location>
        <begin position="1052"/>
        <end position="1079"/>
    </location>
</feature>
<feature type="compositionally biased region" description="Polar residues" evidence="12">
    <location>
        <begin position="1246"/>
        <end position="1267"/>
    </location>
</feature>
<feature type="compositionally biased region" description="Basic and acidic residues" evidence="12">
    <location>
        <begin position="995"/>
        <end position="1006"/>
    </location>
</feature>
<dbReference type="KEGG" id="cvn:111133021"/>
<feature type="compositionally biased region" description="Polar residues" evidence="12">
    <location>
        <begin position="349"/>
        <end position="375"/>
    </location>
</feature>
<feature type="compositionally biased region" description="Low complexity" evidence="12">
    <location>
        <begin position="270"/>
        <end position="292"/>
    </location>
</feature>
<feature type="compositionally biased region" description="Basic and acidic residues" evidence="12">
    <location>
        <begin position="337"/>
        <end position="347"/>
    </location>
</feature>
<feature type="domain" description="C2H2-type" evidence="13">
    <location>
        <begin position="755"/>
        <end position="782"/>
    </location>
</feature>
<dbReference type="FunFam" id="3.30.160.60:FF:000557">
    <property type="entry name" value="zinc finger and SCAN domain-containing protein 29"/>
    <property type="match status" value="1"/>
</dbReference>
<dbReference type="GO" id="GO:0005634">
    <property type="term" value="C:nucleus"/>
    <property type="evidence" value="ECO:0007669"/>
    <property type="project" value="UniProtKB-SubCell"/>
</dbReference>
<dbReference type="FunFam" id="3.30.160.60:FF:003017">
    <property type="entry name" value="Si:cabz01054396.2"/>
    <property type="match status" value="1"/>
</dbReference>
<feature type="domain" description="C2H2-type" evidence="13">
    <location>
        <begin position="1137"/>
        <end position="1164"/>
    </location>
</feature>
<feature type="region of interest" description="Disordered" evidence="12">
    <location>
        <begin position="123"/>
        <end position="375"/>
    </location>
</feature>
<feature type="domain" description="C2H2-type" evidence="13">
    <location>
        <begin position="616"/>
        <end position="643"/>
    </location>
</feature>
<evidence type="ECO:0000256" key="7">
    <source>
        <dbReference type="ARBA" id="ARBA00023015"/>
    </source>
</evidence>
<dbReference type="Pfam" id="PF13894">
    <property type="entry name" value="zf-C2H2_4"/>
    <property type="match status" value="1"/>
</dbReference>
<dbReference type="SUPFAM" id="SSF57667">
    <property type="entry name" value="beta-beta-alpha zinc fingers"/>
    <property type="match status" value="8"/>
</dbReference>
<feature type="compositionally biased region" description="Polar residues" evidence="12">
    <location>
        <begin position="1007"/>
        <end position="1022"/>
    </location>
</feature>
<feature type="compositionally biased region" description="Basic and acidic residues" evidence="12">
    <location>
        <begin position="1355"/>
        <end position="1371"/>
    </location>
</feature>
<keyword evidence="9" id="KW-0804">Transcription</keyword>
<feature type="domain" description="C2H2-type" evidence="13">
    <location>
        <begin position="478"/>
        <end position="505"/>
    </location>
</feature>
<feature type="domain" description="C2H2-type" evidence="13">
    <location>
        <begin position="1024"/>
        <end position="1051"/>
    </location>
</feature>
<dbReference type="SMART" id="SM00355">
    <property type="entry name" value="ZnF_C2H2"/>
    <property type="match status" value="17"/>
</dbReference>
<dbReference type="Proteomes" id="UP000694844">
    <property type="component" value="Chromosome 5"/>
</dbReference>
<evidence type="ECO:0000256" key="9">
    <source>
        <dbReference type="ARBA" id="ARBA00023163"/>
    </source>
</evidence>
<feature type="compositionally biased region" description="Acidic residues" evidence="12">
    <location>
        <begin position="407"/>
        <end position="419"/>
    </location>
</feature>
<feature type="compositionally biased region" description="Basic and acidic residues" evidence="12">
    <location>
        <begin position="63"/>
        <end position="77"/>
    </location>
</feature>
<feature type="region of interest" description="Disordered" evidence="12">
    <location>
        <begin position="629"/>
        <end position="689"/>
    </location>
</feature>
<keyword evidence="10" id="KW-0539">Nucleus</keyword>
<dbReference type="FunFam" id="3.30.160.60:FF:000097">
    <property type="entry name" value="Zinc finger protein"/>
    <property type="match status" value="1"/>
</dbReference>
<reference evidence="15" key="1">
    <citation type="submission" date="2025-08" db="UniProtKB">
        <authorList>
            <consortium name="RefSeq"/>
        </authorList>
    </citation>
    <scope>IDENTIFICATION</scope>
    <source>
        <tissue evidence="15">Whole sample</tissue>
    </source>
</reference>
<evidence type="ECO:0000256" key="11">
    <source>
        <dbReference type="PROSITE-ProRule" id="PRU00042"/>
    </source>
</evidence>
<feature type="region of interest" description="Disordered" evidence="12">
    <location>
        <begin position="1354"/>
        <end position="1378"/>
    </location>
</feature>
<feature type="region of interest" description="Disordered" evidence="12">
    <location>
        <begin position="961"/>
        <end position="1022"/>
    </location>
</feature>
<evidence type="ECO:0000256" key="10">
    <source>
        <dbReference type="ARBA" id="ARBA00023242"/>
    </source>
</evidence>
<dbReference type="PROSITE" id="PS00028">
    <property type="entry name" value="ZINC_FINGER_C2H2_1"/>
    <property type="match status" value="14"/>
</dbReference>
<feature type="compositionally biased region" description="Basic and acidic residues" evidence="12">
    <location>
        <begin position="252"/>
        <end position="266"/>
    </location>
</feature>
<evidence type="ECO:0000256" key="8">
    <source>
        <dbReference type="ARBA" id="ARBA00023125"/>
    </source>
</evidence>
<evidence type="ECO:0000313" key="15">
    <source>
        <dbReference type="RefSeq" id="XP_022336761.1"/>
    </source>
</evidence>
<dbReference type="Pfam" id="PF00096">
    <property type="entry name" value="zf-C2H2"/>
    <property type="match status" value="5"/>
</dbReference>
<feature type="domain" description="C2H2-type" evidence="13">
    <location>
        <begin position="723"/>
        <end position="751"/>
    </location>
</feature>
<keyword evidence="8" id="KW-0238">DNA-binding</keyword>
<feature type="compositionally biased region" description="Polar residues" evidence="12">
    <location>
        <begin position="153"/>
        <end position="167"/>
    </location>
</feature>
<accession>A0A8B8EB80</accession>
<gene>
    <name evidence="15" type="primary">LOC111133021</name>
</gene>
<keyword evidence="3" id="KW-0479">Metal-binding</keyword>
<dbReference type="InterPro" id="IPR013087">
    <property type="entry name" value="Znf_C2H2_type"/>
</dbReference>